<proteinExistence type="predicted"/>
<dbReference type="InterPro" id="IPR004027">
    <property type="entry name" value="SEC_C_motif"/>
</dbReference>
<dbReference type="InterPro" id="IPR011112">
    <property type="entry name" value="Rho-like_N"/>
</dbReference>
<accession>A0A1I0CYG4</accession>
<name>A0A1I0CYG4_9FIRM</name>
<dbReference type="AlphaFoldDB" id="A0A1I0CYG4"/>
<dbReference type="EMBL" id="FOHN01000012">
    <property type="protein sequence ID" value="SET24663.1"/>
    <property type="molecule type" value="Genomic_DNA"/>
</dbReference>
<dbReference type="Pfam" id="PF07498">
    <property type="entry name" value="Rho_N"/>
    <property type="match status" value="1"/>
</dbReference>
<dbReference type="Gene3D" id="1.10.720.30">
    <property type="entry name" value="SAP domain"/>
    <property type="match status" value="1"/>
</dbReference>
<dbReference type="SUPFAM" id="SSF103642">
    <property type="entry name" value="Sec-C motif"/>
    <property type="match status" value="1"/>
</dbReference>
<organism evidence="2 3">
    <name type="scientific">[Clostridium] polysaccharolyticum</name>
    <dbReference type="NCBI Taxonomy" id="29364"/>
    <lineage>
        <taxon>Bacteria</taxon>
        <taxon>Bacillati</taxon>
        <taxon>Bacillota</taxon>
        <taxon>Clostridia</taxon>
        <taxon>Lachnospirales</taxon>
        <taxon>Lachnospiraceae</taxon>
    </lineage>
</organism>
<dbReference type="Proteomes" id="UP000199800">
    <property type="component" value="Unassembled WGS sequence"/>
</dbReference>
<dbReference type="PANTHER" id="PTHR33747">
    <property type="entry name" value="UPF0225 PROTEIN SCO1677"/>
    <property type="match status" value="1"/>
</dbReference>
<evidence type="ECO:0000313" key="3">
    <source>
        <dbReference type="Proteomes" id="UP000199800"/>
    </source>
</evidence>
<gene>
    <name evidence="2" type="ORF">SAMN04487772_11215</name>
</gene>
<dbReference type="STRING" id="29364.SAMN04487772_11215"/>
<dbReference type="Gene3D" id="3.10.450.50">
    <property type="match status" value="1"/>
</dbReference>
<reference evidence="2 3" key="1">
    <citation type="submission" date="2016-10" db="EMBL/GenBank/DDBJ databases">
        <authorList>
            <person name="de Groot N.N."/>
        </authorList>
    </citation>
    <scope>NUCLEOTIDE SEQUENCE [LARGE SCALE GENOMIC DNA]</scope>
    <source>
        <strain evidence="2 3">DSM 1801</strain>
    </source>
</reference>
<dbReference type="PANTHER" id="PTHR33747:SF1">
    <property type="entry name" value="ADENYLATE CYCLASE-ASSOCIATED CAP C-TERMINAL DOMAIN-CONTAINING PROTEIN"/>
    <property type="match status" value="1"/>
</dbReference>
<protein>
    <submittedName>
        <fullName evidence="2">Rho termination factor, N-terminal domain</fullName>
    </submittedName>
</protein>
<dbReference type="Pfam" id="PF02810">
    <property type="entry name" value="SEC-C"/>
    <property type="match status" value="1"/>
</dbReference>
<dbReference type="RefSeq" id="WP_177180723.1">
    <property type="nucleotide sequence ID" value="NZ_FOHN01000012.1"/>
</dbReference>
<evidence type="ECO:0000313" key="2">
    <source>
        <dbReference type="EMBL" id="SET24663.1"/>
    </source>
</evidence>
<dbReference type="GO" id="GO:0006353">
    <property type="term" value="P:DNA-templated transcription termination"/>
    <property type="evidence" value="ECO:0007669"/>
    <property type="project" value="InterPro"/>
</dbReference>
<keyword evidence="3" id="KW-1185">Reference proteome</keyword>
<feature type="domain" description="Rho termination factor-like N-terminal" evidence="1">
    <location>
        <begin position="7"/>
        <end position="37"/>
    </location>
</feature>
<dbReference type="InterPro" id="IPR036361">
    <property type="entry name" value="SAP_dom_sf"/>
</dbReference>
<evidence type="ECO:0000259" key="1">
    <source>
        <dbReference type="Pfam" id="PF07498"/>
    </source>
</evidence>
<sequence>MKLSEVLKKHTVKELKDMSKAFGIQGYSKLKKDELIEYVEASLLNYETAKQVFLCADDSEMELFRQAMKEEVMVSEEDYYKCAYFFVSGYYYLTDGNGIIVPDEIKDLYEKLFTTEFIAEKERFDLVIKYCVACTNLYGIVPTAKIVEIFNEQNEEETCIEEILTDYHNLGLRVVFFELQGDYFVHEAIEGEEEFNNLLDGQSDKPYYVPAKAELLKYAEDDYFERNEAYETLKAYIIANILEDEAAAEELCSDLQLACCFGEGPADALNQFLARNIEFANEQQVYEIGELISELNNTTRMWDNRGYTPDEMQKLGFAEEVPRIAGMMPPKQTTYVREGKKIGRNDKCPCGSGKKYKHCCGR</sequence>